<sequence>MITVVLGSGGAGMVGQDPHLRADRQRNLRRGAAGTERDDAVLLIGLGHDEVGIGPAIDVADDAVALVDRLLRGAAIARQRHPTRVDEGPAAVGAMADHRREHRQCDVVDRADPDPGHHQVEHHEHAGAHLGDALEPAREMGRRRRADADHGAGQSGRAQRFGAAYRG</sequence>
<feature type="region of interest" description="Disordered" evidence="1">
    <location>
        <begin position="108"/>
        <end position="167"/>
    </location>
</feature>
<keyword evidence="3" id="KW-1185">Reference proteome</keyword>
<evidence type="ECO:0000313" key="2">
    <source>
        <dbReference type="EMBL" id="GCC46340.1"/>
    </source>
</evidence>
<accession>A0A401TUN3</accession>
<dbReference type="EMBL" id="BEZZ01186901">
    <property type="protein sequence ID" value="GCC46340.1"/>
    <property type="molecule type" value="Genomic_DNA"/>
</dbReference>
<evidence type="ECO:0000313" key="3">
    <source>
        <dbReference type="Proteomes" id="UP000287033"/>
    </source>
</evidence>
<feature type="compositionally biased region" description="Basic and acidic residues" evidence="1">
    <location>
        <begin position="135"/>
        <end position="150"/>
    </location>
</feature>
<gene>
    <name evidence="2" type="ORF">chiPu_0030573</name>
</gene>
<evidence type="ECO:0000256" key="1">
    <source>
        <dbReference type="SAM" id="MobiDB-lite"/>
    </source>
</evidence>
<reference evidence="2 3" key="1">
    <citation type="journal article" date="2018" name="Nat. Ecol. Evol.">
        <title>Shark genomes provide insights into elasmobranch evolution and the origin of vertebrates.</title>
        <authorList>
            <person name="Hara Y"/>
            <person name="Yamaguchi K"/>
            <person name="Onimaru K"/>
            <person name="Kadota M"/>
            <person name="Koyanagi M"/>
            <person name="Keeley SD"/>
            <person name="Tatsumi K"/>
            <person name="Tanaka K"/>
            <person name="Motone F"/>
            <person name="Kageyama Y"/>
            <person name="Nozu R"/>
            <person name="Adachi N"/>
            <person name="Nishimura O"/>
            <person name="Nakagawa R"/>
            <person name="Tanegashima C"/>
            <person name="Kiyatake I"/>
            <person name="Matsumoto R"/>
            <person name="Murakumo K"/>
            <person name="Nishida K"/>
            <person name="Terakita A"/>
            <person name="Kuratani S"/>
            <person name="Sato K"/>
            <person name="Hyodo S Kuraku.S."/>
        </authorList>
    </citation>
    <scope>NUCLEOTIDE SEQUENCE [LARGE SCALE GENOMIC DNA]</scope>
</reference>
<feature type="non-terminal residue" evidence="2">
    <location>
        <position position="167"/>
    </location>
</feature>
<organism evidence="2 3">
    <name type="scientific">Chiloscyllium punctatum</name>
    <name type="common">Brownbanded bambooshark</name>
    <name type="synonym">Hemiscyllium punctatum</name>
    <dbReference type="NCBI Taxonomy" id="137246"/>
    <lineage>
        <taxon>Eukaryota</taxon>
        <taxon>Metazoa</taxon>
        <taxon>Chordata</taxon>
        <taxon>Craniata</taxon>
        <taxon>Vertebrata</taxon>
        <taxon>Chondrichthyes</taxon>
        <taxon>Elasmobranchii</taxon>
        <taxon>Galeomorphii</taxon>
        <taxon>Galeoidea</taxon>
        <taxon>Orectolobiformes</taxon>
        <taxon>Hemiscylliidae</taxon>
        <taxon>Chiloscyllium</taxon>
    </lineage>
</organism>
<name>A0A401TUN3_CHIPU</name>
<dbReference type="AlphaFoldDB" id="A0A401TUN3"/>
<proteinExistence type="predicted"/>
<protein>
    <submittedName>
        <fullName evidence="2">Uncharacterized protein</fullName>
    </submittedName>
</protein>
<comment type="caution">
    <text evidence="2">The sequence shown here is derived from an EMBL/GenBank/DDBJ whole genome shotgun (WGS) entry which is preliminary data.</text>
</comment>
<dbReference type="Proteomes" id="UP000287033">
    <property type="component" value="Unassembled WGS sequence"/>
</dbReference>
<feature type="compositionally biased region" description="Basic and acidic residues" evidence="1">
    <location>
        <begin position="108"/>
        <end position="127"/>
    </location>
</feature>